<protein>
    <submittedName>
        <fullName evidence="1">Uncharacterized protein</fullName>
    </submittedName>
</protein>
<evidence type="ECO:0000313" key="1">
    <source>
        <dbReference type="EMBL" id="MBB6478028.1"/>
    </source>
</evidence>
<dbReference type="GeneID" id="93486347"/>
<dbReference type="Pfam" id="PF19670">
    <property type="entry name" value="DUF6173"/>
    <property type="match status" value="1"/>
</dbReference>
<name>A0A841R5H1_9FIRM</name>
<dbReference type="OrthoDB" id="7202559at2"/>
<keyword evidence="2" id="KW-1185">Reference proteome</keyword>
<dbReference type="Proteomes" id="UP000591941">
    <property type="component" value="Unassembled WGS sequence"/>
</dbReference>
<sequence>MSENVEKSPVDLFARIRDYQLADWTYECLVKTINEFEAELNDDEISALTVAMFSNKPIIVDSIGFKNPNIIVFYGHFENGSKVDLVVHQSQLNLCLIPVKRQDTSVPRRKIGFVPDTSSPQDSV</sequence>
<proteinExistence type="predicted"/>
<gene>
    <name evidence="1" type="ORF">HNR45_001081</name>
</gene>
<organism evidence="1 2">
    <name type="scientific">Negativicoccus succinicivorans</name>
    <dbReference type="NCBI Taxonomy" id="620903"/>
    <lineage>
        <taxon>Bacteria</taxon>
        <taxon>Bacillati</taxon>
        <taxon>Bacillota</taxon>
        <taxon>Negativicutes</taxon>
        <taxon>Veillonellales</taxon>
        <taxon>Veillonellaceae</taxon>
        <taxon>Negativicoccus</taxon>
    </lineage>
</organism>
<reference evidence="1 2" key="1">
    <citation type="submission" date="2020-08" db="EMBL/GenBank/DDBJ databases">
        <title>Genomic Encyclopedia of Type Strains, Phase IV (KMG-IV): sequencing the most valuable type-strain genomes for metagenomic binning, comparative biology and taxonomic classification.</title>
        <authorList>
            <person name="Goeker M."/>
        </authorList>
    </citation>
    <scope>NUCLEOTIDE SEQUENCE [LARGE SCALE GENOMIC DNA]</scope>
    <source>
        <strain evidence="1 2">DSM 21255</strain>
    </source>
</reference>
<dbReference type="InterPro" id="IPR046171">
    <property type="entry name" value="DUF6173"/>
</dbReference>
<comment type="caution">
    <text evidence="1">The sequence shown here is derived from an EMBL/GenBank/DDBJ whole genome shotgun (WGS) entry which is preliminary data.</text>
</comment>
<dbReference type="EMBL" id="JACHHI010000004">
    <property type="protein sequence ID" value="MBB6478028.1"/>
    <property type="molecule type" value="Genomic_DNA"/>
</dbReference>
<accession>A0A841R5H1</accession>
<dbReference type="AlphaFoldDB" id="A0A841R5H1"/>
<evidence type="ECO:0000313" key="2">
    <source>
        <dbReference type="Proteomes" id="UP000591941"/>
    </source>
</evidence>
<dbReference type="RefSeq" id="WP_159822227.1">
    <property type="nucleotide sequence ID" value="NZ_CABWNB010000001.1"/>
</dbReference>